<dbReference type="SUPFAM" id="SSF53448">
    <property type="entry name" value="Nucleotide-diphospho-sugar transferases"/>
    <property type="match status" value="1"/>
</dbReference>
<dbReference type="InterPro" id="IPR029044">
    <property type="entry name" value="Nucleotide-diphossugar_trans"/>
</dbReference>
<dbReference type="InterPro" id="IPR001173">
    <property type="entry name" value="Glyco_trans_2-like"/>
</dbReference>
<reference evidence="5" key="1">
    <citation type="submission" date="2016-10" db="EMBL/GenBank/DDBJ databases">
        <authorList>
            <person name="Varghese N."/>
            <person name="Submissions S."/>
        </authorList>
    </citation>
    <scope>NUCLEOTIDE SEQUENCE [LARGE SCALE GENOMIC DNA]</scope>
    <source>
        <strain evidence="5">XJ109</strain>
    </source>
</reference>
<evidence type="ECO:0000313" key="5">
    <source>
        <dbReference type="Proteomes" id="UP000199149"/>
    </source>
</evidence>
<dbReference type="AlphaFoldDB" id="A0A1I4YIY7"/>
<dbReference type="CDD" id="cd00761">
    <property type="entry name" value="Glyco_tranf_GTA_type"/>
    <property type="match status" value="1"/>
</dbReference>
<dbReference type="STRING" id="684065.SAMN05421738_11172"/>
<protein>
    <submittedName>
        <fullName evidence="4">Glycosyl transferase family 2</fullName>
    </submittedName>
</protein>
<evidence type="ECO:0000256" key="1">
    <source>
        <dbReference type="ARBA" id="ARBA00022676"/>
    </source>
</evidence>
<dbReference type="EMBL" id="FOUZ01000011">
    <property type="protein sequence ID" value="SFN37985.1"/>
    <property type="molecule type" value="Genomic_DNA"/>
</dbReference>
<name>A0A1I4YIY7_9FLAO</name>
<proteinExistence type="predicted"/>
<accession>A0A1I4YIY7</accession>
<dbReference type="RefSeq" id="WP_177190313.1">
    <property type="nucleotide sequence ID" value="NZ_FOUZ01000011.1"/>
</dbReference>
<keyword evidence="5" id="KW-1185">Reference proteome</keyword>
<evidence type="ECO:0000313" key="4">
    <source>
        <dbReference type="EMBL" id="SFN37985.1"/>
    </source>
</evidence>
<dbReference type="Pfam" id="PF00535">
    <property type="entry name" value="Glycos_transf_2"/>
    <property type="match status" value="1"/>
</dbReference>
<gene>
    <name evidence="4" type="ORF">SAMN05421738_11172</name>
</gene>
<dbReference type="PANTHER" id="PTHR22916:SF51">
    <property type="entry name" value="GLYCOSYLTRANSFERASE EPSH-RELATED"/>
    <property type="match status" value="1"/>
</dbReference>
<dbReference type="GO" id="GO:0016758">
    <property type="term" value="F:hexosyltransferase activity"/>
    <property type="evidence" value="ECO:0007669"/>
    <property type="project" value="UniProtKB-ARBA"/>
</dbReference>
<evidence type="ECO:0000259" key="3">
    <source>
        <dbReference type="Pfam" id="PF00535"/>
    </source>
</evidence>
<feature type="domain" description="Glycosyltransferase 2-like" evidence="3">
    <location>
        <begin position="7"/>
        <end position="175"/>
    </location>
</feature>
<organism evidence="4 5">
    <name type="scientific">Algoriella xinjiangensis</name>
    <dbReference type="NCBI Taxonomy" id="684065"/>
    <lineage>
        <taxon>Bacteria</taxon>
        <taxon>Pseudomonadati</taxon>
        <taxon>Bacteroidota</taxon>
        <taxon>Flavobacteriia</taxon>
        <taxon>Flavobacteriales</taxon>
        <taxon>Weeksellaceae</taxon>
        <taxon>Algoriella</taxon>
    </lineage>
</organism>
<sequence length="366" mass="43421">MEKVKVSIIIPVYKPGNLIHDCIKSLINQSFKSAEFIFVNDGSPDNVQEILNEYQKKDERIKLLEQKNQGISIARNQGIKMAKGDYIGFLDNDDYYKVNFIEELYSKALKHNLDIIISRTIESRDNKKIVKAPIFQINKIYNQDFSSDKIIKNLLIEESLFPVWNKLYKKELINKYDILFPSNREIEEDCMFNLQAFKNAEKIMFIDYFGYYYRDVSTSESRRFIERDLFAKAIEKYKFDYNSAYNLDLDKKEIERLKSIRLINRATYLSFICSKDNNNFNINYSYVKSIISNPILIEILNKYKNDPLLRVGKYDRILQNIILKQNYFKLKIICFSIYKLYTQSVSEFLRNLNGTNKNIDLILDEN</sequence>
<dbReference type="Gene3D" id="3.90.550.10">
    <property type="entry name" value="Spore Coat Polysaccharide Biosynthesis Protein SpsA, Chain A"/>
    <property type="match status" value="1"/>
</dbReference>
<keyword evidence="2 4" id="KW-0808">Transferase</keyword>
<keyword evidence="1" id="KW-0328">Glycosyltransferase</keyword>
<evidence type="ECO:0000256" key="2">
    <source>
        <dbReference type="ARBA" id="ARBA00022679"/>
    </source>
</evidence>
<dbReference type="Proteomes" id="UP000199149">
    <property type="component" value="Unassembled WGS sequence"/>
</dbReference>
<dbReference type="PANTHER" id="PTHR22916">
    <property type="entry name" value="GLYCOSYLTRANSFERASE"/>
    <property type="match status" value="1"/>
</dbReference>